<dbReference type="EMBL" id="JAPXFL010000011">
    <property type="protein sequence ID" value="KAK9499656.1"/>
    <property type="molecule type" value="Genomic_DNA"/>
</dbReference>
<evidence type="ECO:0000313" key="2">
    <source>
        <dbReference type="Proteomes" id="UP001461498"/>
    </source>
</evidence>
<dbReference type="Proteomes" id="UP001461498">
    <property type="component" value="Unassembled WGS sequence"/>
</dbReference>
<evidence type="ECO:0008006" key="3">
    <source>
        <dbReference type="Google" id="ProtNLM"/>
    </source>
</evidence>
<keyword evidence="2" id="KW-1185">Reference proteome</keyword>
<comment type="caution">
    <text evidence="1">The sequence shown here is derived from an EMBL/GenBank/DDBJ whole genome shotgun (WGS) entry which is preliminary data.</text>
</comment>
<accession>A0AAW1CL30</accession>
<gene>
    <name evidence="1" type="ORF">O3M35_002663</name>
</gene>
<evidence type="ECO:0000313" key="1">
    <source>
        <dbReference type="EMBL" id="KAK9499656.1"/>
    </source>
</evidence>
<name>A0AAW1CL30_9HEMI</name>
<organism evidence="1 2">
    <name type="scientific">Rhynocoris fuscipes</name>
    <dbReference type="NCBI Taxonomy" id="488301"/>
    <lineage>
        <taxon>Eukaryota</taxon>
        <taxon>Metazoa</taxon>
        <taxon>Ecdysozoa</taxon>
        <taxon>Arthropoda</taxon>
        <taxon>Hexapoda</taxon>
        <taxon>Insecta</taxon>
        <taxon>Pterygota</taxon>
        <taxon>Neoptera</taxon>
        <taxon>Paraneoptera</taxon>
        <taxon>Hemiptera</taxon>
        <taxon>Heteroptera</taxon>
        <taxon>Panheteroptera</taxon>
        <taxon>Cimicomorpha</taxon>
        <taxon>Reduviidae</taxon>
        <taxon>Harpactorinae</taxon>
        <taxon>Harpactorini</taxon>
        <taxon>Rhynocoris</taxon>
    </lineage>
</organism>
<proteinExistence type="predicted"/>
<protein>
    <recommendedName>
        <fullName evidence="3">Flightin</fullName>
    </recommendedName>
</protein>
<reference evidence="1 2" key="1">
    <citation type="submission" date="2022-12" db="EMBL/GenBank/DDBJ databases">
        <title>Chromosome-level genome assembly of true bugs.</title>
        <authorList>
            <person name="Ma L."/>
            <person name="Li H."/>
        </authorList>
    </citation>
    <scope>NUCLEOTIDE SEQUENCE [LARGE SCALE GENOMIC DNA]</scope>
    <source>
        <strain evidence="1">Lab_2022b</strain>
    </source>
</reference>
<dbReference type="AlphaFoldDB" id="A0AAW1CL30"/>
<sequence>MESLLDDVTSPKKKLNKHWERPKFLQYDYIYTYMHNYYDDYIDYLDRRQRGYDVEPPKPQTWAERALRSYVRNYYPYSSTYRLPRKQDYNSALMYTPHWANTWHSEHSKDYYNRKYKSILF</sequence>